<proteinExistence type="predicted"/>
<name>A0A5R8NLJ8_9NOCA</name>
<feature type="transmembrane region" description="Helical" evidence="1">
    <location>
        <begin position="21"/>
        <end position="42"/>
    </location>
</feature>
<feature type="transmembrane region" description="Helical" evidence="1">
    <location>
        <begin position="48"/>
        <end position="70"/>
    </location>
</feature>
<sequence length="239" mass="27169">MLEVTEPTAAHPARSAGILRVWMVIAAFVVAGAAVPIALHIGRHGVNVGHLVLVSFTWINVMIALWEIALNLRISLIERQHEQFVAEYRGRELDRVIDFFTAPIRLHEIVRPSTWAQVWSSYSLFDPAYANRKSFGFWVDSGNGYVTLIPSLLFIYGLTFDIMPARTLGIIGLIIFWMMFYGTVLYYLAYFFNKEYLGHKKRDLVLFIGGTNSLWLFAPAWGMVASIILINGDSYSFLR</sequence>
<accession>A0A5R8NLJ8</accession>
<comment type="caution">
    <text evidence="2">The sequence shown here is derived from an EMBL/GenBank/DDBJ whole genome shotgun (WGS) entry which is preliminary data.</text>
</comment>
<evidence type="ECO:0000256" key="1">
    <source>
        <dbReference type="SAM" id="Phobius"/>
    </source>
</evidence>
<dbReference type="RefSeq" id="WP_138448712.1">
    <property type="nucleotide sequence ID" value="NZ_VBUT01000006.1"/>
</dbReference>
<keyword evidence="1" id="KW-0472">Membrane</keyword>
<feature type="transmembrane region" description="Helical" evidence="1">
    <location>
        <begin position="168"/>
        <end position="192"/>
    </location>
</feature>
<feature type="transmembrane region" description="Helical" evidence="1">
    <location>
        <begin position="142"/>
        <end position="162"/>
    </location>
</feature>
<keyword evidence="1" id="KW-1133">Transmembrane helix</keyword>
<dbReference type="AlphaFoldDB" id="A0A5R8NLJ8"/>
<dbReference type="Proteomes" id="UP000306378">
    <property type="component" value="Unassembled WGS sequence"/>
</dbReference>
<keyword evidence="1" id="KW-0812">Transmembrane</keyword>
<organism evidence="2 3">
    <name type="scientific">Nocardia cyriacigeorgica</name>
    <dbReference type="NCBI Taxonomy" id="135487"/>
    <lineage>
        <taxon>Bacteria</taxon>
        <taxon>Bacillati</taxon>
        <taxon>Actinomycetota</taxon>
        <taxon>Actinomycetes</taxon>
        <taxon>Mycobacteriales</taxon>
        <taxon>Nocardiaceae</taxon>
        <taxon>Nocardia</taxon>
    </lineage>
</organism>
<dbReference type="EMBL" id="VBUT01000006">
    <property type="protein sequence ID" value="TLF76536.1"/>
    <property type="molecule type" value="Genomic_DNA"/>
</dbReference>
<feature type="transmembrane region" description="Helical" evidence="1">
    <location>
        <begin position="204"/>
        <end position="230"/>
    </location>
</feature>
<reference evidence="2 3" key="1">
    <citation type="submission" date="2019-05" db="EMBL/GenBank/DDBJ databases">
        <title>Genomes sequences of two Nocardia cyriacigeorgica environmental isolates, type strains Nocardia asteroides ATCC 19247 and Nocardia cyriacigeorgica DSM 44484.</title>
        <authorList>
            <person name="Vautrin F."/>
            <person name="Bergeron E."/>
            <person name="Dubost A."/>
            <person name="Abrouk D."/>
            <person name="Rodriguez Nava V."/>
            <person name="Pujic P."/>
        </authorList>
    </citation>
    <scope>NUCLEOTIDE SEQUENCE [LARGE SCALE GENOMIC DNA]</scope>
    <source>
        <strain evidence="2 3">EML 446</strain>
    </source>
</reference>
<evidence type="ECO:0000313" key="3">
    <source>
        <dbReference type="Proteomes" id="UP000306378"/>
    </source>
</evidence>
<gene>
    <name evidence="2" type="ORF">FEK34_16555</name>
</gene>
<evidence type="ECO:0000313" key="2">
    <source>
        <dbReference type="EMBL" id="TLF76536.1"/>
    </source>
</evidence>
<protein>
    <submittedName>
        <fullName evidence="2">Uncharacterized protein</fullName>
    </submittedName>
</protein>